<sequence length="310" mass="34318">MSNNPNFKLGNGEKVVLHMGAAHRNQKFRAALLSTKNGLKIYSTDDGAPVMMTDDNGDLIFDGDIVFGVSDPQVSGYLAVWVPVGANENQDSRTQSSEEKSSDGKTFHSNAALDSQLIYEGFSNFQAMPTNASEFANVKIKENADLFRSWGITSFQFAPQYRSTTEGSFLDSIIQNGYSFNDRYDLGFNSADGTPNPTKYGTDEQLREAIRAVHQQGIQAIADFVPDQLYDLPLEELVTVIRTDSLGKQKQDSEIKALLYILRTMGSGKDYQAKFGGAFLDELKVKYPELFEINQISTGKPIDASEKIKQ</sequence>
<evidence type="ECO:0000256" key="3">
    <source>
        <dbReference type="ARBA" id="ARBA00012592"/>
    </source>
</evidence>
<gene>
    <name evidence="7" type="ORF">G6R29_02065</name>
</gene>
<proteinExistence type="inferred from homology"/>
<dbReference type="SUPFAM" id="SSF51445">
    <property type="entry name" value="(Trans)glycosidases"/>
    <property type="match status" value="1"/>
</dbReference>
<evidence type="ECO:0000256" key="2">
    <source>
        <dbReference type="ARBA" id="ARBA00009247"/>
    </source>
</evidence>
<dbReference type="Gene3D" id="3.20.20.470">
    <property type="entry name" value="Glucansucrase"/>
    <property type="match status" value="1"/>
</dbReference>
<organism evidence="7 8">
    <name type="scientific">Fructobacillus broussonetiae</name>
    <dbReference type="NCBI Taxonomy" id="2713173"/>
    <lineage>
        <taxon>Bacteria</taxon>
        <taxon>Bacillati</taxon>
        <taxon>Bacillota</taxon>
        <taxon>Bacilli</taxon>
        <taxon>Lactobacillales</taxon>
        <taxon>Lactobacillaceae</taxon>
        <taxon>Fructobacillus</taxon>
    </lineage>
</organism>
<evidence type="ECO:0000256" key="4">
    <source>
        <dbReference type="ARBA" id="ARBA00022676"/>
    </source>
</evidence>
<comment type="similarity">
    <text evidence="2">Belongs to the glycosyl hydrolase 70 family.</text>
</comment>
<evidence type="ECO:0000259" key="6">
    <source>
        <dbReference type="Pfam" id="PF02324"/>
    </source>
</evidence>
<keyword evidence="4" id="KW-0328">Glycosyltransferase</keyword>
<dbReference type="InterPro" id="IPR017853">
    <property type="entry name" value="GH"/>
</dbReference>
<dbReference type="EMBL" id="JAAMFK010000002">
    <property type="protein sequence ID" value="MBS9338422.1"/>
    <property type="molecule type" value="Genomic_DNA"/>
</dbReference>
<protein>
    <recommendedName>
        <fullName evidence="3">dextransucrase</fullName>
        <ecNumber evidence="3">2.4.1.5</ecNumber>
    </recommendedName>
</protein>
<feature type="domain" description="Glycoside hydrolase family 70 catalytic" evidence="6">
    <location>
        <begin position="2"/>
        <end position="310"/>
    </location>
</feature>
<accession>A0ABS5QZN4</accession>
<reference evidence="7 8" key="1">
    <citation type="submission" date="2020-02" db="EMBL/GenBank/DDBJ databases">
        <title>Fructobacillus sp. isolated from paper mulberry of Taiwan.</title>
        <authorList>
            <person name="Lin S.-T."/>
        </authorList>
    </citation>
    <scope>NUCLEOTIDE SEQUENCE [LARGE SCALE GENOMIC DNA]</scope>
    <source>
        <strain evidence="7 8">M2-14</strain>
    </source>
</reference>
<evidence type="ECO:0000313" key="7">
    <source>
        <dbReference type="EMBL" id="MBS9338422.1"/>
    </source>
</evidence>
<dbReference type="Proteomes" id="UP001519504">
    <property type="component" value="Unassembled WGS sequence"/>
</dbReference>
<evidence type="ECO:0000256" key="1">
    <source>
        <dbReference type="ARBA" id="ARBA00001152"/>
    </source>
</evidence>
<comment type="catalytic activity">
    <reaction evidence="1">
        <text>[(1-&gt;6)-alpha-D-glucosyl](n) + sucrose = [(1-&gt;6)-alpha-D-glucosyl](n+1) + D-fructose</text>
        <dbReference type="Rhea" id="RHEA:18825"/>
        <dbReference type="Rhea" id="RHEA-COMP:11144"/>
        <dbReference type="Rhea" id="RHEA-COMP:11145"/>
        <dbReference type="ChEBI" id="CHEBI:17992"/>
        <dbReference type="ChEBI" id="CHEBI:18269"/>
        <dbReference type="ChEBI" id="CHEBI:37721"/>
        <dbReference type="EC" id="2.4.1.5"/>
    </reaction>
</comment>
<dbReference type="Pfam" id="PF02324">
    <property type="entry name" value="Glyco_hydro_70"/>
    <property type="match status" value="1"/>
</dbReference>
<evidence type="ECO:0000313" key="8">
    <source>
        <dbReference type="Proteomes" id="UP001519504"/>
    </source>
</evidence>
<comment type="caution">
    <text evidence="7">The sequence shown here is derived from an EMBL/GenBank/DDBJ whole genome shotgun (WGS) entry which is preliminary data.</text>
</comment>
<dbReference type="EC" id="2.4.1.5" evidence="3"/>
<name>A0ABS5QZN4_9LACO</name>
<evidence type="ECO:0000256" key="5">
    <source>
        <dbReference type="ARBA" id="ARBA00022679"/>
    </source>
</evidence>
<keyword evidence="8" id="KW-1185">Reference proteome</keyword>
<dbReference type="InterPro" id="IPR003318">
    <property type="entry name" value="Glyco_hydro70cat"/>
</dbReference>
<keyword evidence="5" id="KW-0808">Transferase</keyword>